<name>A0A8W7PH03_ANOCL</name>
<protein>
    <submittedName>
        <fullName evidence="1">Uncharacterized protein</fullName>
    </submittedName>
</protein>
<proteinExistence type="predicted"/>
<reference evidence="1" key="1">
    <citation type="submission" date="2022-08" db="UniProtKB">
        <authorList>
            <consortium name="EnsemblMetazoa"/>
        </authorList>
    </citation>
    <scope>IDENTIFICATION</scope>
</reference>
<evidence type="ECO:0000313" key="1">
    <source>
        <dbReference type="EnsemblMetazoa" id="ACOM031305-PA.1"/>
    </source>
</evidence>
<organism evidence="1">
    <name type="scientific">Anopheles coluzzii</name>
    <name type="common">African malaria mosquito</name>
    <dbReference type="NCBI Taxonomy" id="1518534"/>
    <lineage>
        <taxon>Eukaryota</taxon>
        <taxon>Metazoa</taxon>
        <taxon>Ecdysozoa</taxon>
        <taxon>Arthropoda</taxon>
        <taxon>Hexapoda</taxon>
        <taxon>Insecta</taxon>
        <taxon>Pterygota</taxon>
        <taxon>Neoptera</taxon>
        <taxon>Endopterygota</taxon>
        <taxon>Diptera</taxon>
        <taxon>Nematocera</taxon>
        <taxon>Culicoidea</taxon>
        <taxon>Culicidae</taxon>
        <taxon>Anophelinae</taxon>
        <taxon>Anopheles</taxon>
    </lineage>
</organism>
<dbReference type="AlphaFoldDB" id="A0A8W7PH03"/>
<dbReference type="Proteomes" id="UP000075882">
    <property type="component" value="Unassembled WGS sequence"/>
</dbReference>
<sequence>MERSYAVLIVHSAERRHISTAATTTIGVDVRFYLNPERYTLLAAMLFGRKFGGNAVHLHVHADLLHRVPEHLDRVEQVAAGRLHLHQPVRQRDVHVQDALAGPGRLPELHLLPLHVLQPALVEAYLDNTLQNLPPERGQIAKLLQLDLVALALVKTNILLPTGAVALEWFALPTQRWFEWPVTAAIVGPATVATATAVTVGDAFVVSLAPLLDAITVCILL</sequence>
<dbReference type="EnsemblMetazoa" id="ACOM031305-RA">
    <property type="protein sequence ID" value="ACOM031305-PA.1"/>
    <property type="gene ID" value="ACOM031305"/>
</dbReference>
<accession>A0A8W7PH03</accession>